<evidence type="ECO:0000313" key="3">
    <source>
        <dbReference type="Proteomes" id="UP000509335"/>
    </source>
</evidence>
<dbReference type="KEGG" id="mcab:HXZ27_19880"/>
<protein>
    <submittedName>
        <fullName evidence="2">Uncharacterized protein</fullName>
    </submittedName>
</protein>
<feature type="compositionally biased region" description="Polar residues" evidence="1">
    <location>
        <begin position="1"/>
        <end position="11"/>
    </location>
</feature>
<evidence type="ECO:0000256" key="1">
    <source>
        <dbReference type="SAM" id="MobiDB-lite"/>
    </source>
</evidence>
<dbReference type="EMBL" id="CP058322">
    <property type="protein sequence ID" value="QLD26188.1"/>
    <property type="molecule type" value="Genomic_DNA"/>
</dbReference>
<proteinExistence type="predicted"/>
<dbReference type="Proteomes" id="UP000509335">
    <property type="component" value="Chromosome"/>
</dbReference>
<organism evidence="2 3">
    <name type="scientific">Micromonospora carbonacea</name>
    <dbReference type="NCBI Taxonomy" id="47853"/>
    <lineage>
        <taxon>Bacteria</taxon>
        <taxon>Bacillati</taxon>
        <taxon>Actinomycetota</taxon>
        <taxon>Actinomycetes</taxon>
        <taxon>Micromonosporales</taxon>
        <taxon>Micromonosporaceae</taxon>
        <taxon>Micromonospora</taxon>
    </lineage>
</organism>
<feature type="compositionally biased region" description="Low complexity" evidence="1">
    <location>
        <begin position="22"/>
        <end position="41"/>
    </location>
</feature>
<name>A0A7H8XNW4_9ACTN</name>
<feature type="region of interest" description="Disordered" evidence="1">
    <location>
        <begin position="1"/>
        <end position="76"/>
    </location>
</feature>
<dbReference type="AlphaFoldDB" id="A0A7H8XNW4"/>
<sequence>MANGLTASSAVRQPPRQRHSRPTYPATAARPPVTAVTVTAASSGPSRPGMWVGHGSPPRTTPPATAIGTHQPHDST</sequence>
<gene>
    <name evidence="2" type="ORF">HXZ27_19880</name>
</gene>
<evidence type="ECO:0000313" key="2">
    <source>
        <dbReference type="EMBL" id="QLD26188.1"/>
    </source>
</evidence>
<reference evidence="2 3" key="1">
    <citation type="submission" date="2020-07" db="EMBL/GenBank/DDBJ databases">
        <title>A bifunctional nitrone conjugated secondary metabolite targeting the ribosome.</title>
        <authorList>
            <person name="Limbrick E.M."/>
            <person name="Graf M."/>
            <person name="Derewacz D.K."/>
            <person name="Nguyen F."/>
            <person name="Spraggins J.M."/>
            <person name="Wieland M."/>
            <person name="Ynigez-Gutierrez A.E."/>
            <person name="Reisman B.J."/>
            <person name="Zinshteyn B."/>
            <person name="McCulloch K."/>
            <person name="Iverson T.M."/>
            <person name="Green R."/>
            <person name="Wilson D.N."/>
            <person name="Bachmann B.O."/>
        </authorList>
    </citation>
    <scope>NUCLEOTIDE SEQUENCE [LARGE SCALE GENOMIC DNA]</scope>
    <source>
        <strain evidence="3">aurantiaca</strain>
    </source>
</reference>
<accession>A0A7H8XNW4</accession>